<reference evidence="3" key="1">
    <citation type="submission" date="2024-06" db="EMBL/GenBank/DDBJ databases">
        <authorList>
            <person name="Ryan C."/>
        </authorList>
    </citation>
    <scope>NUCLEOTIDE SEQUENCE [LARGE SCALE GENOMIC DNA]</scope>
</reference>
<dbReference type="AlphaFoldDB" id="A0ABC9FTB5"/>
<reference evidence="2 3" key="2">
    <citation type="submission" date="2024-10" db="EMBL/GenBank/DDBJ databases">
        <authorList>
            <person name="Ryan C."/>
        </authorList>
    </citation>
    <scope>NUCLEOTIDE SEQUENCE [LARGE SCALE GENOMIC DNA]</scope>
</reference>
<evidence type="ECO:0000256" key="1">
    <source>
        <dbReference type="SAM" id="MobiDB-lite"/>
    </source>
</evidence>
<feature type="region of interest" description="Disordered" evidence="1">
    <location>
        <begin position="72"/>
        <end position="93"/>
    </location>
</feature>
<proteinExistence type="predicted"/>
<protein>
    <submittedName>
        <fullName evidence="2">Uncharacterized protein</fullName>
    </submittedName>
</protein>
<evidence type="ECO:0000313" key="3">
    <source>
        <dbReference type="Proteomes" id="UP001497457"/>
    </source>
</evidence>
<dbReference type="EMBL" id="OZ075117">
    <property type="protein sequence ID" value="CAL5081811.1"/>
    <property type="molecule type" value="Genomic_DNA"/>
</dbReference>
<accession>A0ABC9FTB5</accession>
<feature type="compositionally biased region" description="Basic and acidic residues" evidence="1">
    <location>
        <begin position="73"/>
        <end position="84"/>
    </location>
</feature>
<name>A0ABC9FTB5_9POAL</name>
<organism evidence="2 3">
    <name type="scientific">Urochloa decumbens</name>
    <dbReference type="NCBI Taxonomy" id="240449"/>
    <lineage>
        <taxon>Eukaryota</taxon>
        <taxon>Viridiplantae</taxon>
        <taxon>Streptophyta</taxon>
        <taxon>Embryophyta</taxon>
        <taxon>Tracheophyta</taxon>
        <taxon>Spermatophyta</taxon>
        <taxon>Magnoliopsida</taxon>
        <taxon>Liliopsida</taxon>
        <taxon>Poales</taxon>
        <taxon>Poaceae</taxon>
        <taxon>PACMAD clade</taxon>
        <taxon>Panicoideae</taxon>
        <taxon>Panicodae</taxon>
        <taxon>Paniceae</taxon>
        <taxon>Melinidinae</taxon>
        <taxon>Urochloa</taxon>
    </lineage>
</organism>
<evidence type="ECO:0000313" key="2">
    <source>
        <dbReference type="EMBL" id="CAL5081811.1"/>
    </source>
</evidence>
<sequence>MYNTREDFFLQVNKSGNGIVLRDGVGAREVGEVEAVALPGHLEHLHLPVPPAGPEPLGVRAAAVADHILLGEADEHAPAREPPQRRRAGSQRVDPGVVVHARGARAHRAPHGHHALRHGGVGLLRRHRAGAQEVRVDEDGAGDPGAVRERQLLGAGAHRHVVRDVGAGALAADAEAGEVAVVGEPWLLAGSGGVGGHPAQRLPGVVVGGGERVLGREAVLDGDDDGAGPRGEGGEVPVEDEVEGGVEAEAAAVEVDEDRELVAGYNTVVGSGLFGCRREVEADGDVGGDGKVLGGDARGGVHGGRDGVGAEVALHAAALVDADELRHLEDDLVVARAGASHGWVGACGLRMKARRKRRGRGRRRLHVTVHV</sequence>
<keyword evidence="3" id="KW-1185">Reference proteome</keyword>
<dbReference type="Proteomes" id="UP001497457">
    <property type="component" value="Chromosome 7b"/>
</dbReference>
<gene>
    <name evidence="2" type="ORF">URODEC1_LOCUS108887</name>
</gene>